<dbReference type="Gene3D" id="3.10.20.730">
    <property type="entry name" value="RNAP, epsilon subunit-like"/>
    <property type="match status" value="1"/>
</dbReference>
<sequence>MIFKVLYQQKGKEVPVRENTDKLYYEAENERQVRKDLDDRDINIEYIQPLEGNHLAYEQASEDFKVENA</sequence>
<dbReference type="OrthoDB" id="2147503at2"/>
<gene>
    <name evidence="5" type="primary">rpoY</name>
    <name evidence="6" type="ORF">SAMN05421734_10245</name>
</gene>
<dbReference type="HAMAP" id="MF_01553">
    <property type="entry name" value="RNApol_bact_RpoY"/>
    <property type="match status" value="1"/>
</dbReference>
<keyword evidence="2 5" id="KW-0808">Transferase</keyword>
<evidence type="ECO:0000256" key="5">
    <source>
        <dbReference type="HAMAP-Rule" id="MF_01553"/>
    </source>
</evidence>
<evidence type="ECO:0000256" key="3">
    <source>
        <dbReference type="ARBA" id="ARBA00022695"/>
    </source>
</evidence>
<dbReference type="GO" id="GO:0006351">
    <property type="term" value="P:DNA-templated transcription"/>
    <property type="evidence" value="ECO:0007669"/>
    <property type="project" value="UniProtKB-UniRule"/>
</dbReference>
<dbReference type="RefSeq" id="WP_090792685.1">
    <property type="nucleotide sequence ID" value="NZ_FMYI01000002.1"/>
</dbReference>
<evidence type="ECO:0000313" key="6">
    <source>
        <dbReference type="EMBL" id="SDB87169.1"/>
    </source>
</evidence>
<name>A0A1G6GYU0_9BACI</name>
<keyword evidence="7" id="KW-1185">Reference proteome</keyword>
<evidence type="ECO:0000256" key="1">
    <source>
        <dbReference type="ARBA" id="ARBA00022478"/>
    </source>
</evidence>
<dbReference type="EC" id="2.7.7.6" evidence="5"/>
<reference evidence="7" key="1">
    <citation type="submission" date="2016-09" db="EMBL/GenBank/DDBJ databases">
        <authorList>
            <person name="Varghese N."/>
            <person name="Submissions S."/>
        </authorList>
    </citation>
    <scope>NUCLEOTIDE SEQUENCE [LARGE SCALE GENOMIC DNA]</scope>
    <source>
        <strain evidence="7">S5</strain>
    </source>
</reference>
<proteinExistence type="inferred from homology"/>
<organism evidence="6 7">
    <name type="scientific">Pelagirhabdus alkalitolerans</name>
    <dbReference type="NCBI Taxonomy" id="1612202"/>
    <lineage>
        <taxon>Bacteria</taxon>
        <taxon>Bacillati</taxon>
        <taxon>Bacillota</taxon>
        <taxon>Bacilli</taxon>
        <taxon>Bacillales</taxon>
        <taxon>Bacillaceae</taxon>
        <taxon>Pelagirhabdus</taxon>
    </lineage>
</organism>
<dbReference type="Proteomes" id="UP000242949">
    <property type="component" value="Unassembled WGS sequence"/>
</dbReference>
<dbReference type="AlphaFoldDB" id="A0A1G6GYU0"/>
<dbReference type="Pfam" id="PF07288">
    <property type="entry name" value="RpoY"/>
    <property type="match status" value="1"/>
</dbReference>
<dbReference type="EMBL" id="FMYI01000002">
    <property type="protein sequence ID" value="SDB87169.1"/>
    <property type="molecule type" value="Genomic_DNA"/>
</dbReference>
<keyword evidence="4 5" id="KW-0804">Transcription</keyword>
<protein>
    <recommendedName>
        <fullName evidence="5">DNA-directed RNA polymerase subunit epsilon</fullName>
        <shortName evidence="5">RNAP epsilon subunit</shortName>
        <ecNumber evidence="5">2.7.7.6</ecNumber>
    </recommendedName>
    <alternativeName>
        <fullName evidence="5">RNA polymerase epsilon subunit</fullName>
    </alternativeName>
    <alternativeName>
        <fullName evidence="5">Transcriptase subunit epsilon</fullName>
    </alternativeName>
</protein>
<accession>A0A1G6GYU0</accession>
<dbReference type="STRING" id="1612202.SAMN05421734_10245"/>
<comment type="subunit">
    <text evidence="5">RNAP is composed of a core of 2 alpha, a beta and a beta' subunit. The core is associated with a delta subunit, and at least one of epsilon or omega. When a sigma factor is associated with the core the holoenzyme is formed, which can initiate transcription.</text>
</comment>
<comment type="similarity">
    <text evidence="5">Belongs to the RNA polymerase subunit epsilon family.</text>
</comment>
<dbReference type="GO" id="GO:0003677">
    <property type="term" value="F:DNA binding"/>
    <property type="evidence" value="ECO:0007669"/>
    <property type="project" value="UniProtKB-UniRule"/>
</dbReference>
<evidence type="ECO:0000313" key="7">
    <source>
        <dbReference type="Proteomes" id="UP000242949"/>
    </source>
</evidence>
<comment type="catalytic activity">
    <reaction evidence="5">
        <text>RNA(n) + a ribonucleoside 5'-triphosphate = RNA(n+1) + diphosphate</text>
        <dbReference type="Rhea" id="RHEA:21248"/>
        <dbReference type="Rhea" id="RHEA-COMP:14527"/>
        <dbReference type="Rhea" id="RHEA-COMP:17342"/>
        <dbReference type="ChEBI" id="CHEBI:33019"/>
        <dbReference type="ChEBI" id="CHEBI:61557"/>
        <dbReference type="ChEBI" id="CHEBI:140395"/>
        <dbReference type="EC" id="2.7.7.6"/>
    </reaction>
</comment>
<evidence type="ECO:0000256" key="2">
    <source>
        <dbReference type="ARBA" id="ARBA00022679"/>
    </source>
</evidence>
<dbReference type="NCBIfam" id="NF010188">
    <property type="entry name" value="PRK13667.1"/>
    <property type="match status" value="1"/>
</dbReference>
<evidence type="ECO:0000256" key="4">
    <source>
        <dbReference type="ARBA" id="ARBA00023163"/>
    </source>
</evidence>
<keyword evidence="1 5" id="KW-0240">DNA-directed RNA polymerase</keyword>
<keyword evidence="3 5" id="KW-0548">Nucleotidyltransferase</keyword>
<dbReference type="GO" id="GO:0000428">
    <property type="term" value="C:DNA-directed RNA polymerase complex"/>
    <property type="evidence" value="ECO:0007669"/>
    <property type="project" value="UniProtKB-KW"/>
</dbReference>
<dbReference type="InterPro" id="IPR009907">
    <property type="entry name" value="RpoY"/>
</dbReference>
<comment type="function">
    <text evidence="5">A non-essential component of RNA polymerase (RNAP).</text>
</comment>
<dbReference type="GO" id="GO:0003899">
    <property type="term" value="F:DNA-directed RNA polymerase activity"/>
    <property type="evidence" value="ECO:0007669"/>
    <property type="project" value="UniProtKB-UniRule"/>
</dbReference>